<dbReference type="GO" id="GO:0008270">
    <property type="term" value="F:zinc ion binding"/>
    <property type="evidence" value="ECO:0007669"/>
    <property type="project" value="UniProtKB-KW"/>
</dbReference>
<proteinExistence type="predicted"/>
<accession>A0A1U7Y0C0</accession>
<feature type="region of interest" description="Disordered" evidence="2">
    <location>
        <begin position="136"/>
        <end position="155"/>
    </location>
</feature>
<evidence type="ECO:0000259" key="3">
    <source>
        <dbReference type="PROSITE" id="PS50158"/>
    </source>
</evidence>
<reference evidence="4" key="1">
    <citation type="journal article" date="2013" name="Genome Biol.">
        <title>Reference genomes and transcriptomes of Nicotiana sylvestris and Nicotiana tomentosiformis.</title>
        <authorList>
            <person name="Sierro N."/>
            <person name="Battey J.N."/>
            <person name="Ouadi S."/>
            <person name="Bovet L."/>
            <person name="Goepfert S."/>
            <person name="Bakaher N."/>
            <person name="Peitsch M.C."/>
            <person name="Ivanov N.V."/>
        </authorList>
    </citation>
    <scope>NUCLEOTIDE SEQUENCE [LARGE SCALE GENOMIC DNA]</scope>
</reference>
<keyword evidence="1" id="KW-0863">Zinc-finger</keyword>
<dbReference type="SUPFAM" id="SSF57756">
    <property type="entry name" value="Retrovirus zinc finger-like domains"/>
    <property type="match status" value="1"/>
</dbReference>
<evidence type="ECO:0000313" key="5">
    <source>
        <dbReference type="RefSeq" id="XP_009796578.1"/>
    </source>
</evidence>
<organism evidence="4 5">
    <name type="scientific">Nicotiana sylvestris</name>
    <name type="common">Wood tobacco</name>
    <name type="synonym">South American tobacco</name>
    <dbReference type="NCBI Taxonomy" id="4096"/>
    <lineage>
        <taxon>Eukaryota</taxon>
        <taxon>Viridiplantae</taxon>
        <taxon>Streptophyta</taxon>
        <taxon>Embryophyta</taxon>
        <taxon>Tracheophyta</taxon>
        <taxon>Spermatophyta</taxon>
        <taxon>Magnoliopsida</taxon>
        <taxon>eudicotyledons</taxon>
        <taxon>Gunneridae</taxon>
        <taxon>Pentapetalae</taxon>
        <taxon>asterids</taxon>
        <taxon>lamiids</taxon>
        <taxon>Solanales</taxon>
        <taxon>Solanaceae</taxon>
        <taxon>Nicotianoideae</taxon>
        <taxon>Nicotianeae</taxon>
        <taxon>Nicotiana</taxon>
    </lineage>
</organism>
<dbReference type="Pfam" id="PF08284">
    <property type="entry name" value="RVP_2"/>
    <property type="match status" value="1"/>
</dbReference>
<evidence type="ECO:0000256" key="2">
    <source>
        <dbReference type="SAM" id="MobiDB-lite"/>
    </source>
</evidence>
<dbReference type="Proteomes" id="UP000189701">
    <property type="component" value="Unplaced"/>
</dbReference>
<evidence type="ECO:0000256" key="1">
    <source>
        <dbReference type="PROSITE-ProRule" id="PRU00047"/>
    </source>
</evidence>
<evidence type="ECO:0000313" key="4">
    <source>
        <dbReference type="Proteomes" id="UP000189701"/>
    </source>
</evidence>
<dbReference type="AlphaFoldDB" id="A0A1U7Y0C0"/>
<feature type="domain" description="CCHC-type" evidence="3">
    <location>
        <begin position="110"/>
        <end position="125"/>
    </location>
</feature>
<dbReference type="Gene3D" id="4.10.60.10">
    <property type="entry name" value="Zinc finger, CCHC-type"/>
    <property type="match status" value="1"/>
</dbReference>
<dbReference type="SMART" id="SM00343">
    <property type="entry name" value="ZnF_C2HC"/>
    <property type="match status" value="1"/>
</dbReference>
<dbReference type="RefSeq" id="XP_009796578.1">
    <property type="nucleotide sequence ID" value="XM_009798276.1"/>
</dbReference>
<feature type="compositionally biased region" description="Basic residues" evidence="2">
    <location>
        <begin position="58"/>
        <end position="69"/>
    </location>
</feature>
<keyword evidence="1" id="KW-0862">Zinc</keyword>
<keyword evidence="1" id="KW-0479">Metal-binding</keyword>
<gene>
    <name evidence="5" type="primary">LOC104243127</name>
</gene>
<protein>
    <submittedName>
        <fullName evidence="5">Uncharacterized protein LOC104243127</fullName>
    </submittedName>
</protein>
<sequence length="208" mass="23273">MNEKHEEIMMTSGLRRGSRRASRRYEQPHQVFHDSPAYYYPLQNPQYVVATPQYVARPPRHPRRPHYRQGNRGPSSSGHRNSGQIYATTPVYQTSGRSHLGQCHVLTGECFRCGQMGHHLRDCPQPLRNFNQASIQSATPTQTTRNTSGATGQRNASRGQAIVFAFTRQDAQASNDVVTCILSVCSFDTLALIDPGSTHSYVSSHFAL</sequence>
<dbReference type="InterPro" id="IPR001878">
    <property type="entry name" value="Znf_CCHC"/>
</dbReference>
<feature type="compositionally biased region" description="Polar residues" evidence="2">
    <location>
        <begin position="72"/>
        <end position="83"/>
    </location>
</feature>
<feature type="region of interest" description="Disordered" evidence="2">
    <location>
        <begin position="57"/>
        <end position="83"/>
    </location>
</feature>
<dbReference type="GO" id="GO:0003676">
    <property type="term" value="F:nucleic acid binding"/>
    <property type="evidence" value="ECO:0007669"/>
    <property type="project" value="InterPro"/>
</dbReference>
<name>A0A1U7Y0C0_NICSY</name>
<dbReference type="PROSITE" id="PS50158">
    <property type="entry name" value="ZF_CCHC"/>
    <property type="match status" value="1"/>
</dbReference>
<feature type="non-terminal residue" evidence="5">
    <location>
        <position position="208"/>
    </location>
</feature>
<reference evidence="5" key="2">
    <citation type="submission" date="2025-08" db="UniProtKB">
        <authorList>
            <consortium name="RefSeq"/>
        </authorList>
    </citation>
    <scope>IDENTIFICATION</scope>
    <source>
        <tissue evidence="5">Leaf</tissue>
    </source>
</reference>
<keyword evidence="4" id="KW-1185">Reference proteome</keyword>
<dbReference type="InterPro" id="IPR036875">
    <property type="entry name" value="Znf_CCHC_sf"/>
</dbReference>
<feature type="region of interest" description="Disordered" evidence="2">
    <location>
        <begin position="1"/>
        <end position="21"/>
    </location>
</feature>
<dbReference type="Pfam" id="PF00098">
    <property type="entry name" value="zf-CCHC"/>
    <property type="match status" value="1"/>
</dbReference>